<comment type="function">
    <text evidence="9">May act as a catecholamine-responsive trans-membrane electron transporter.</text>
</comment>
<comment type="subcellular location">
    <subcellularLocation>
        <location evidence="1">Membrane</location>
        <topology evidence="1">Multi-pass membrane protein</topology>
    </subcellularLocation>
</comment>
<keyword evidence="11" id="KW-0408">Iron</keyword>
<dbReference type="InterPro" id="IPR017214">
    <property type="entry name" value="UCP037471"/>
</dbReference>
<accession>A0A2G5D4E0</accession>
<sequence length="382" mass="41757">MVSTSSSLQLLLLSLTLFSLIFSVFAQTCTTYNFSNTKVFTSCSDLPVLNSFLHWNYNLRTHIVDVAYRQPGLISSSGRWISWAINPTSDGMIGAQSLVAFTGSDGSMRAYTSPITAYRTKLELGNLSFPVSDVSAVLENNEMIIFASIQLLSNSSEINHLWQEGPLKGDIPGIHATSGPNMESKATLDFLSGKAVTVGGNSKQKNKNVHGVLSAISWGILMPLGIIIARYLKVCKSAGPAWFYLHVSCQVSAYIVGVAGWATGLTLGNNSSGIQYNAHRNIGIALFCLGTLQAFALLLRPKPNHKYRFYWNIYHQGTGYIVIILSIINIFKGFDILDPEKKWKQTYTGVLASLGGIAIALEALTWIIVTRRKKASMNNTSV</sequence>
<evidence type="ECO:0000256" key="12">
    <source>
        <dbReference type="SAM" id="Phobius"/>
    </source>
</evidence>
<feature type="binding site" description="axial binding residue" evidence="11">
    <location>
        <position position="279"/>
    </location>
    <ligand>
        <name>heme b</name>
        <dbReference type="ChEBI" id="CHEBI:60344"/>
        <label>1</label>
    </ligand>
    <ligandPart>
        <name>Fe</name>
        <dbReference type="ChEBI" id="CHEBI:18248"/>
    </ligandPart>
</feature>
<dbReference type="InterPro" id="IPR005018">
    <property type="entry name" value="DOMON_domain"/>
</dbReference>
<evidence type="ECO:0000256" key="6">
    <source>
        <dbReference type="ARBA" id="ARBA00022982"/>
    </source>
</evidence>
<evidence type="ECO:0000256" key="7">
    <source>
        <dbReference type="ARBA" id="ARBA00022989"/>
    </source>
</evidence>
<keyword evidence="8 10" id="KW-0472">Membrane</keyword>
<proteinExistence type="predicted"/>
<feature type="domain" description="Cytochrome b561" evidence="15">
    <location>
        <begin position="171"/>
        <end position="370"/>
    </location>
</feature>
<evidence type="ECO:0000256" key="13">
    <source>
        <dbReference type="SAM" id="SignalP"/>
    </source>
</evidence>
<evidence type="ECO:0000313" key="17">
    <source>
        <dbReference type="Proteomes" id="UP000230069"/>
    </source>
</evidence>
<keyword evidence="2 10" id="KW-0813">Transport</keyword>
<comment type="cofactor">
    <cofactor evidence="10">
        <name>heme b</name>
        <dbReference type="ChEBI" id="CHEBI:60344"/>
    </cofactor>
    <text evidence="10">Binds 2 heme b groups non-covalently.</text>
</comment>
<reference evidence="16 17" key="1">
    <citation type="submission" date="2017-09" db="EMBL/GenBank/DDBJ databases">
        <title>WGS assembly of Aquilegia coerulea Goldsmith.</title>
        <authorList>
            <person name="Hodges S."/>
            <person name="Kramer E."/>
            <person name="Nordborg M."/>
            <person name="Tomkins J."/>
            <person name="Borevitz J."/>
            <person name="Derieg N."/>
            <person name="Yan J."/>
            <person name="Mihaltcheva S."/>
            <person name="Hayes R.D."/>
            <person name="Rokhsar D."/>
        </authorList>
    </citation>
    <scope>NUCLEOTIDE SEQUENCE [LARGE SCALE GENOMIC DNA]</scope>
    <source>
        <strain evidence="17">cv. Goldsmith</strain>
    </source>
</reference>
<dbReference type="InterPro" id="IPR045265">
    <property type="entry name" value="AIR12_DOMON"/>
</dbReference>
<evidence type="ECO:0000256" key="2">
    <source>
        <dbReference type="ARBA" id="ARBA00022448"/>
    </source>
</evidence>
<dbReference type="Proteomes" id="UP000230069">
    <property type="component" value="Unassembled WGS sequence"/>
</dbReference>
<evidence type="ECO:0000256" key="1">
    <source>
        <dbReference type="ARBA" id="ARBA00004141"/>
    </source>
</evidence>
<feature type="transmembrane region" description="Helical" evidence="12">
    <location>
        <begin position="211"/>
        <end position="229"/>
    </location>
</feature>
<evidence type="ECO:0000259" key="15">
    <source>
        <dbReference type="PROSITE" id="PS50939"/>
    </source>
</evidence>
<keyword evidence="4 11" id="KW-0479">Metal-binding</keyword>
<dbReference type="OrthoDB" id="2419613at2759"/>
<name>A0A2G5D4E0_AQUCA</name>
<keyword evidence="5 13" id="KW-0732">Signal</keyword>
<dbReference type="InterPro" id="IPR006593">
    <property type="entry name" value="Cyt_b561/ferric_Rdtase_TM"/>
</dbReference>
<feature type="transmembrane region" description="Helical" evidence="12">
    <location>
        <begin position="351"/>
        <end position="369"/>
    </location>
</feature>
<dbReference type="FunFam" id="1.20.120.1770:FF:000007">
    <property type="entry name" value="Cytochrome b561 and DOMON domain-containing protein"/>
    <property type="match status" value="1"/>
</dbReference>
<dbReference type="STRING" id="218851.A0A2G5D4E0"/>
<organism evidence="16 17">
    <name type="scientific">Aquilegia coerulea</name>
    <name type="common">Rocky mountain columbine</name>
    <dbReference type="NCBI Taxonomy" id="218851"/>
    <lineage>
        <taxon>Eukaryota</taxon>
        <taxon>Viridiplantae</taxon>
        <taxon>Streptophyta</taxon>
        <taxon>Embryophyta</taxon>
        <taxon>Tracheophyta</taxon>
        <taxon>Spermatophyta</taxon>
        <taxon>Magnoliopsida</taxon>
        <taxon>Ranunculales</taxon>
        <taxon>Ranunculaceae</taxon>
        <taxon>Thalictroideae</taxon>
        <taxon>Aquilegia</taxon>
    </lineage>
</organism>
<keyword evidence="17" id="KW-1185">Reference proteome</keyword>
<dbReference type="PANTHER" id="PTHR23130:SF167">
    <property type="entry name" value="CYTOCHROME B561 AND DOMON DOMAIN-CONTAINING PROTEIN"/>
    <property type="match status" value="1"/>
</dbReference>
<feature type="transmembrane region" description="Helical" evidence="12">
    <location>
        <begin position="241"/>
        <end position="262"/>
    </location>
</feature>
<feature type="transmembrane region" description="Helical" evidence="12">
    <location>
        <begin position="311"/>
        <end position="331"/>
    </location>
</feature>
<evidence type="ECO:0000256" key="11">
    <source>
        <dbReference type="PIRSR" id="PIRSR037471-1"/>
    </source>
</evidence>
<dbReference type="PROSITE" id="PS50939">
    <property type="entry name" value="CYTOCHROME_B561"/>
    <property type="match status" value="1"/>
</dbReference>
<keyword evidence="3 12" id="KW-0812">Transmembrane</keyword>
<protein>
    <recommendedName>
        <fullName evidence="10">Cytochrome b561 and DOMON domain-containing protein</fullName>
    </recommendedName>
</protein>
<evidence type="ECO:0000256" key="10">
    <source>
        <dbReference type="PIRNR" id="PIRNR037471"/>
    </source>
</evidence>
<feature type="transmembrane region" description="Helical" evidence="12">
    <location>
        <begin position="282"/>
        <end position="299"/>
    </location>
</feature>
<feature type="binding site" description="axial binding residue" evidence="11">
    <location>
        <position position="246"/>
    </location>
    <ligand>
        <name>heme b</name>
        <dbReference type="ChEBI" id="CHEBI:60344"/>
        <label>1</label>
    </ligand>
    <ligandPart>
        <name>Fe</name>
        <dbReference type="ChEBI" id="CHEBI:18248"/>
    </ligandPart>
</feature>
<dbReference type="Pfam" id="PF04526">
    <property type="entry name" value="DUF568"/>
    <property type="match status" value="1"/>
</dbReference>
<dbReference type="PIRSF" id="PIRSF037471">
    <property type="entry name" value="UCP037471"/>
    <property type="match status" value="1"/>
</dbReference>
<dbReference type="Gene3D" id="1.20.120.1770">
    <property type="match status" value="1"/>
</dbReference>
<gene>
    <name evidence="16" type="ORF">AQUCO_02800218v1</name>
</gene>
<feature type="domain" description="DOMON" evidence="14">
    <location>
        <begin position="49"/>
        <end position="165"/>
    </location>
</feature>
<dbReference type="PROSITE" id="PS50836">
    <property type="entry name" value="DOMON"/>
    <property type="match status" value="1"/>
</dbReference>
<keyword evidence="7 12" id="KW-1133">Transmembrane helix</keyword>
<dbReference type="Pfam" id="PF03188">
    <property type="entry name" value="Cytochrom_B561"/>
    <property type="match status" value="1"/>
</dbReference>
<feature type="binding site" description="axial binding residue" evidence="11">
    <location>
        <position position="315"/>
    </location>
    <ligand>
        <name>heme b</name>
        <dbReference type="ChEBI" id="CHEBI:60344"/>
        <label>1</label>
    </ligand>
    <ligandPart>
        <name>Fe</name>
        <dbReference type="ChEBI" id="CHEBI:18248"/>
    </ligandPart>
</feature>
<evidence type="ECO:0000256" key="9">
    <source>
        <dbReference type="ARBA" id="ARBA00053871"/>
    </source>
</evidence>
<dbReference type="FunCoup" id="A0A2G5D4E0">
    <property type="interactions" value="219"/>
</dbReference>
<keyword evidence="6 10" id="KW-0249">Electron transport</keyword>
<feature type="binding site" description="axial binding residue" evidence="11">
    <location>
        <position position="210"/>
    </location>
    <ligand>
        <name>heme b</name>
        <dbReference type="ChEBI" id="CHEBI:60344"/>
        <label>1</label>
    </ligand>
    <ligandPart>
        <name>Fe</name>
        <dbReference type="ChEBI" id="CHEBI:18248"/>
    </ligandPart>
</feature>
<feature type="signal peptide" evidence="13">
    <location>
        <begin position="1"/>
        <end position="26"/>
    </location>
</feature>
<dbReference type="AlphaFoldDB" id="A0A2G5D4E0"/>
<dbReference type="SMART" id="SM00665">
    <property type="entry name" value="B561"/>
    <property type="match status" value="1"/>
</dbReference>
<feature type="chain" id="PRO_5013673586" description="Cytochrome b561 and DOMON domain-containing protein" evidence="13">
    <location>
        <begin position="27"/>
        <end position="382"/>
    </location>
</feature>
<dbReference type="GO" id="GO:0016020">
    <property type="term" value="C:membrane"/>
    <property type="evidence" value="ECO:0007669"/>
    <property type="project" value="UniProtKB-SubCell"/>
</dbReference>
<evidence type="ECO:0000256" key="4">
    <source>
        <dbReference type="ARBA" id="ARBA00022723"/>
    </source>
</evidence>
<evidence type="ECO:0000256" key="5">
    <source>
        <dbReference type="ARBA" id="ARBA00022729"/>
    </source>
</evidence>
<dbReference type="PANTHER" id="PTHR23130">
    <property type="entry name" value="CYTOCHROME B561 AND DOMON DOMAIN-CONTAINING PROTEIN"/>
    <property type="match status" value="1"/>
</dbReference>
<dbReference type="CDD" id="cd09629">
    <property type="entry name" value="DOMON_CIL1_like"/>
    <property type="match status" value="1"/>
</dbReference>
<evidence type="ECO:0000256" key="3">
    <source>
        <dbReference type="ARBA" id="ARBA00022692"/>
    </source>
</evidence>
<dbReference type="InParanoid" id="A0A2G5D4E0"/>
<evidence type="ECO:0000256" key="8">
    <source>
        <dbReference type="ARBA" id="ARBA00023136"/>
    </source>
</evidence>
<dbReference type="EMBL" id="KZ305045">
    <property type="protein sequence ID" value="PIA38372.1"/>
    <property type="molecule type" value="Genomic_DNA"/>
</dbReference>
<evidence type="ECO:0000313" key="16">
    <source>
        <dbReference type="EMBL" id="PIA38372.1"/>
    </source>
</evidence>
<dbReference type="GO" id="GO:0046872">
    <property type="term" value="F:metal ion binding"/>
    <property type="evidence" value="ECO:0007669"/>
    <property type="project" value="UniProtKB-KW"/>
</dbReference>
<dbReference type="CDD" id="cd08760">
    <property type="entry name" value="Cyt_b561_FRRS1_like"/>
    <property type="match status" value="1"/>
</dbReference>
<evidence type="ECO:0000259" key="14">
    <source>
        <dbReference type="PROSITE" id="PS50836"/>
    </source>
</evidence>